<sequence>MLLSRQLKLMRRRVQFPPHPEAGLLIAEDSRPNSPLIFRPEWRPTPRARNSTTQPPGVKRAFTWASLVKGELSHAGLHDQPLPTSPPSAASAASPVTPGGTVLPRPQVQDAVAELLKRNQKAFDDVINHPFPQALGEGTASLDGFRHYMITGCISKPAPN</sequence>
<evidence type="ECO:0000313" key="3">
    <source>
        <dbReference type="Proteomes" id="UP001215598"/>
    </source>
</evidence>
<reference evidence="2" key="1">
    <citation type="submission" date="2023-03" db="EMBL/GenBank/DDBJ databases">
        <title>Massive genome expansion in bonnet fungi (Mycena s.s.) driven by repeated elements and novel gene families across ecological guilds.</title>
        <authorList>
            <consortium name="Lawrence Berkeley National Laboratory"/>
            <person name="Harder C.B."/>
            <person name="Miyauchi S."/>
            <person name="Viragh M."/>
            <person name="Kuo A."/>
            <person name="Thoen E."/>
            <person name="Andreopoulos B."/>
            <person name="Lu D."/>
            <person name="Skrede I."/>
            <person name="Drula E."/>
            <person name="Henrissat B."/>
            <person name="Morin E."/>
            <person name="Kohler A."/>
            <person name="Barry K."/>
            <person name="LaButti K."/>
            <person name="Morin E."/>
            <person name="Salamov A."/>
            <person name="Lipzen A."/>
            <person name="Mereny Z."/>
            <person name="Hegedus B."/>
            <person name="Baldrian P."/>
            <person name="Stursova M."/>
            <person name="Weitz H."/>
            <person name="Taylor A."/>
            <person name="Grigoriev I.V."/>
            <person name="Nagy L.G."/>
            <person name="Martin F."/>
            <person name="Kauserud H."/>
        </authorList>
    </citation>
    <scope>NUCLEOTIDE SEQUENCE</scope>
    <source>
        <strain evidence="2">CBHHK182m</strain>
    </source>
</reference>
<dbReference type="InterPro" id="IPR016084">
    <property type="entry name" value="Haem_Oase-like_multi-hlx"/>
</dbReference>
<name>A0AAD7N0X8_9AGAR</name>
<proteinExistence type="predicted"/>
<dbReference type="EMBL" id="JARKIB010000101">
    <property type="protein sequence ID" value="KAJ7740817.1"/>
    <property type="molecule type" value="Genomic_DNA"/>
</dbReference>
<evidence type="ECO:0000256" key="1">
    <source>
        <dbReference type="SAM" id="MobiDB-lite"/>
    </source>
</evidence>
<comment type="caution">
    <text evidence="2">The sequence shown here is derived from an EMBL/GenBank/DDBJ whole genome shotgun (WGS) entry which is preliminary data.</text>
</comment>
<dbReference type="Gene3D" id="1.20.910.10">
    <property type="entry name" value="Heme oxygenase-like"/>
    <property type="match status" value="1"/>
</dbReference>
<dbReference type="SUPFAM" id="SSF48613">
    <property type="entry name" value="Heme oxygenase-like"/>
    <property type="match status" value="1"/>
</dbReference>
<organism evidence="2 3">
    <name type="scientific">Mycena metata</name>
    <dbReference type="NCBI Taxonomy" id="1033252"/>
    <lineage>
        <taxon>Eukaryota</taxon>
        <taxon>Fungi</taxon>
        <taxon>Dikarya</taxon>
        <taxon>Basidiomycota</taxon>
        <taxon>Agaricomycotina</taxon>
        <taxon>Agaricomycetes</taxon>
        <taxon>Agaricomycetidae</taxon>
        <taxon>Agaricales</taxon>
        <taxon>Marasmiineae</taxon>
        <taxon>Mycenaceae</taxon>
        <taxon>Mycena</taxon>
    </lineage>
</organism>
<feature type="region of interest" description="Disordered" evidence="1">
    <location>
        <begin position="75"/>
        <end position="104"/>
    </location>
</feature>
<dbReference type="Proteomes" id="UP001215598">
    <property type="component" value="Unassembled WGS sequence"/>
</dbReference>
<evidence type="ECO:0000313" key="2">
    <source>
        <dbReference type="EMBL" id="KAJ7740817.1"/>
    </source>
</evidence>
<accession>A0AAD7N0X8</accession>
<dbReference type="AlphaFoldDB" id="A0AAD7N0X8"/>
<protein>
    <submittedName>
        <fullName evidence="2">Uncharacterized protein</fullName>
    </submittedName>
</protein>
<keyword evidence="3" id="KW-1185">Reference proteome</keyword>
<gene>
    <name evidence="2" type="ORF">B0H16DRAFT_52522</name>
</gene>